<dbReference type="AlphaFoldDB" id="A0A6L2NHT6"/>
<proteinExistence type="predicted"/>
<accession>A0A6L2NHT6</accession>
<protein>
    <submittedName>
        <fullName evidence="1">Uncharacterized protein</fullName>
    </submittedName>
</protein>
<reference evidence="1" key="1">
    <citation type="journal article" date="2019" name="Sci. Rep.">
        <title>Draft genome of Tanacetum cinerariifolium, the natural source of mosquito coil.</title>
        <authorList>
            <person name="Yamashiro T."/>
            <person name="Shiraishi A."/>
            <person name="Satake H."/>
            <person name="Nakayama K."/>
        </authorList>
    </citation>
    <scope>NUCLEOTIDE SEQUENCE</scope>
</reference>
<organism evidence="1">
    <name type="scientific">Tanacetum cinerariifolium</name>
    <name type="common">Dalmatian daisy</name>
    <name type="synonym">Chrysanthemum cinerariifolium</name>
    <dbReference type="NCBI Taxonomy" id="118510"/>
    <lineage>
        <taxon>Eukaryota</taxon>
        <taxon>Viridiplantae</taxon>
        <taxon>Streptophyta</taxon>
        <taxon>Embryophyta</taxon>
        <taxon>Tracheophyta</taxon>
        <taxon>Spermatophyta</taxon>
        <taxon>Magnoliopsida</taxon>
        <taxon>eudicotyledons</taxon>
        <taxon>Gunneridae</taxon>
        <taxon>Pentapetalae</taxon>
        <taxon>asterids</taxon>
        <taxon>campanulids</taxon>
        <taxon>Asterales</taxon>
        <taxon>Asteraceae</taxon>
        <taxon>Asteroideae</taxon>
        <taxon>Anthemideae</taxon>
        <taxon>Anthemidinae</taxon>
        <taxon>Tanacetum</taxon>
    </lineage>
</organism>
<gene>
    <name evidence="1" type="ORF">Tci_057809</name>
</gene>
<evidence type="ECO:0000313" key="1">
    <source>
        <dbReference type="EMBL" id="GEU85831.1"/>
    </source>
</evidence>
<comment type="caution">
    <text evidence="1">The sequence shown here is derived from an EMBL/GenBank/DDBJ whole genome shotgun (WGS) entry which is preliminary data.</text>
</comment>
<feature type="non-terminal residue" evidence="1">
    <location>
        <position position="1"/>
    </location>
</feature>
<sequence>VKEKQEKDKIGSKLDKNGKRVEAEKSLKQLQWVEKEKLSKTQKEWPKTQAQSKAIQEWKARGQVPLVKPLDIKKFESSSYHALGDCLNPYRAFLRRDCRRVPRLVVCQIHEALLALALSMGNQPLPFFDSAVLTVSVNINISGFVASCHLVCTSLDGFPRTCSSWWRVLLFRIIDGRRRLVDTSGQQSGFRGYKLRLGTDNEHQPGKGRLELHLMKTSLVKVTTDGEKPDEPILKKI</sequence>
<name>A0A6L2NHT6_TANCI</name>
<dbReference type="EMBL" id="BKCJ010009189">
    <property type="protein sequence ID" value="GEU85831.1"/>
    <property type="molecule type" value="Genomic_DNA"/>
</dbReference>